<evidence type="ECO:0000313" key="1">
    <source>
        <dbReference type="EMBL" id="CAK03077.1"/>
    </source>
</evidence>
<protein>
    <submittedName>
        <fullName evidence="1">Uncharacterized protein</fullName>
    </submittedName>
</protein>
<sequence>MRPMPRRIIASESDFGPMVDSNLSANFRSAETAKLSTKRVSAPDPEHPFQTRFRESPLTLSTNVSRAANPQMRFVERLLIKSVDHPATCMTKAVTAAMRPATVTENIMTRFAVSQTREWEGMNGLCMSMPPRRFGVAAWSADAHGWRVVEEIYADRRRGNASATADVALCRELQQSPAHLPCWVPGASFRRFHEVA</sequence>
<dbReference type="KEGG" id="rle:pRL110131"/>
<dbReference type="EMBL" id="AM236085">
    <property type="protein sequence ID" value="CAK03077.1"/>
    <property type="molecule type" value="Genomic_DNA"/>
</dbReference>
<keyword evidence="1" id="KW-0614">Plasmid</keyword>
<accession>Q1M6Q5</accession>
<geneLocation type="plasmid" evidence="1 2">
    <name>pRL11</name>
</geneLocation>
<keyword evidence="2" id="KW-1185">Reference proteome</keyword>
<dbReference type="EnsemblBacteria" id="CAK03077">
    <property type="protein sequence ID" value="CAK03077"/>
    <property type="gene ID" value="pRL110131"/>
</dbReference>
<gene>
    <name evidence="1" type="ordered locus">pRL110131</name>
</gene>
<reference evidence="1 2" key="1">
    <citation type="journal article" date="2006" name="Genome Biol.">
        <title>The genome of Rhizobium leguminosarum has recognizable core and accessory components.</title>
        <authorList>
            <person name="Young J.W."/>
            <person name="Crossman L.C."/>
            <person name="Johnston A.W.B."/>
            <person name="Thomson N.R."/>
            <person name="Ghazoui Z.F."/>
            <person name="Hull K.H."/>
            <person name="Wexler M."/>
            <person name="Curson A.R.J."/>
            <person name="Todd J.D."/>
            <person name="Poole P.S."/>
            <person name="Mauchline T.H."/>
            <person name="East A.K."/>
            <person name="Quail M.A."/>
            <person name="Churcher C."/>
            <person name="Arrowsmith C."/>
            <person name="Cherevach A."/>
            <person name="Chillingworth T."/>
            <person name="Clarke K."/>
            <person name="Cronin A."/>
            <person name="Davis P."/>
            <person name="Fraser A."/>
            <person name="Hance Z."/>
            <person name="Hauser H."/>
            <person name="Jagels K."/>
            <person name="Moule S."/>
            <person name="Mungall K."/>
            <person name="Norbertczak H."/>
            <person name="Rabbinowitsch E."/>
            <person name="Sanders M."/>
            <person name="Simmonds M."/>
            <person name="Whitehead S."/>
            <person name="Parkhill J."/>
        </authorList>
    </citation>
    <scope>NUCLEOTIDE SEQUENCE [LARGE SCALE GENOMIC DNA]</scope>
    <source>
        <strain evidence="2">DSM 114642 / LMG 32736 / 3841</strain>
    </source>
</reference>
<dbReference type="Proteomes" id="UP000006575">
    <property type="component" value="Plasmid pRL11"/>
</dbReference>
<evidence type="ECO:0000313" key="2">
    <source>
        <dbReference type="Proteomes" id="UP000006575"/>
    </source>
</evidence>
<organism evidence="1 2">
    <name type="scientific">Rhizobium johnstonii (strain DSM 114642 / LMG 32736 / 3841)</name>
    <name type="common">Rhizobium leguminosarum bv. viciae</name>
    <dbReference type="NCBI Taxonomy" id="216596"/>
    <lineage>
        <taxon>Bacteria</taxon>
        <taxon>Pseudomonadati</taxon>
        <taxon>Pseudomonadota</taxon>
        <taxon>Alphaproteobacteria</taxon>
        <taxon>Hyphomicrobiales</taxon>
        <taxon>Rhizobiaceae</taxon>
        <taxon>Rhizobium/Agrobacterium group</taxon>
        <taxon>Rhizobium</taxon>
        <taxon>Rhizobium johnstonii</taxon>
    </lineage>
</organism>
<name>Q1M6Q5_RHIJ3</name>
<dbReference type="AlphaFoldDB" id="Q1M6Q5"/>
<proteinExistence type="predicted"/>
<dbReference type="HOGENOM" id="CLU_1389247_0_0_5"/>